<accession>A0AAE0WTA5</accession>
<keyword evidence="1" id="KW-0560">Oxidoreductase</keyword>
<dbReference type="AlphaFoldDB" id="A0AAE0WTA5"/>
<proteinExistence type="predicted"/>
<name>A0AAE0WTA5_9PEZI</name>
<dbReference type="Proteomes" id="UP001274830">
    <property type="component" value="Unassembled WGS sequence"/>
</dbReference>
<dbReference type="EMBL" id="JAUTXT010000006">
    <property type="protein sequence ID" value="KAK3677629.1"/>
    <property type="molecule type" value="Genomic_DNA"/>
</dbReference>
<sequence>MATASHIQLSSTEHPEYFRVGKSQGSVDTASGLLQKNHDDFHIFFNQKGFHNHTAHHIITLWALGASPDQLEQAYNNHASYQRAMGEPDAAVVKDMKDPLTFREHINQEQHYTDYLALFQSEIEATSWPAVVKKYLLARDDRADDLLCRFFAGFLHPIIHAGFGIETKQPAIVAEGLAMAAVSSGYMSSYFLPIENLSQKNKDEPSRSIVDLLDIIHEDIELRAAPHWDDDNKLRDGIIARAGDKMISVASQFRVKSGELERKTAEMTNAAVYYTAGAQRETHERKYDFYYMHCVNCTIFYSAFLKADWLSEANKIRLLEYKVWNDLAMYASRKSPDIRMDLVRQYKPKVPSGWDGIIDRVNAMVDDDGHASKLIRALAHGQEICRPYEDRPEFRVKQSDWIQMGHMAIDSTENKNPTWIRSAGFDEAWEKIPLLKAQL</sequence>
<organism evidence="2 3">
    <name type="scientific">Recurvomyces mirabilis</name>
    <dbReference type="NCBI Taxonomy" id="574656"/>
    <lineage>
        <taxon>Eukaryota</taxon>
        <taxon>Fungi</taxon>
        <taxon>Dikarya</taxon>
        <taxon>Ascomycota</taxon>
        <taxon>Pezizomycotina</taxon>
        <taxon>Dothideomycetes</taxon>
        <taxon>Dothideomycetidae</taxon>
        <taxon>Mycosphaerellales</taxon>
        <taxon>Teratosphaeriaceae</taxon>
        <taxon>Recurvomyces</taxon>
    </lineage>
</organism>
<dbReference type="PANTHER" id="PTHR35870:SF1">
    <property type="entry name" value="PROTEIN, PUTATIVE (AFU_ORTHOLOGUE AFUA_5G03330)-RELATED"/>
    <property type="match status" value="1"/>
</dbReference>
<evidence type="ECO:0000313" key="2">
    <source>
        <dbReference type="EMBL" id="KAK3677629.1"/>
    </source>
</evidence>
<evidence type="ECO:0000256" key="1">
    <source>
        <dbReference type="ARBA" id="ARBA00023002"/>
    </source>
</evidence>
<evidence type="ECO:0008006" key="4">
    <source>
        <dbReference type="Google" id="ProtNLM"/>
    </source>
</evidence>
<keyword evidence="3" id="KW-1185">Reference proteome</keyword>
<gene>
    <name evidence="2" type="ORF">LTR78_002479</name>
</gene>
<dbReference type="PANTHER" id="PTHR35870">
    <property type="entry name" value="PROTEIN, PUTATIVE (AFU_ORTHOLOGUE AFUA_5G03330)-RELATED"/>
    <property type="match status" value="1"/>
</dbReference>
<dbReference type="Pfam" id="PF14027">
    <property type="entry name" value="Questin_oxidase"/>
    <property type="match status" value="1"/>
</dbReference>
<protein>
    <recommendedName>
        <fullName evidence="4">HypA protein</fullName>
    </recommendedName>
</protein>
<dbReference type="InterPro" id="IPR025337">
    <property type="entry name" value="Questin_oxidase-like"/>
</dbReference>
<dbReference type="GO" id="GO:0016491">
    <property type="term" value="F:oxidoreductase activity"/>
    <property type="evidence" value="ECO:0007669"/>
    <property type="project" value="UniProtKB-KW"/>
</dbReference>
<evidence type="ECO:0000313" key="3">
    <source>
        <dbReference type="Proteomes" id="UP001274830"/>
    </source>
</evidence>
<reference evidence="2" key="1">
    <citation type="submission" date="2023-07" db="EMBL/GenBank/DDBJ databases">
        <title>Black Yeasts Isolated from many extreme environments.</title>
        <authorList>
            <person name="Coleine C."/>
            <person name="Stajich J.E."/>
            <person name="Selbmann L."/>
        </authorList>
    </citation>
    <scope>NUCLEOTIDE SEQUENCE</scope>
    <source>
        <strain evidence="2">CCFEE 5485</strain>
    </source>
</reference>
<comment type="caution">
    <text evidence="2">The sequence shown here is derived from an EMBL/GenBank/DDBJ whole genome shotgun (WGS) entry which is preliminary data.</text>
</comment>